<reference evidence="2" key="1">
    <citation type="submission" date="2014-09" db="EMBL/GenBank/DDBJ databases">
        <authorList>
            <person name="Magalhaes I.L.F."/>
            <person name="Oliveira U."/>
            <person name="Santos F.R."/>
            <person name="Vidigal T.H.D.A."/>
            <person name="Brescovit A.D."/>
            <person name="Santos A.J."/>
        </authorList>
    </citation>
    <scope>NUCLEOTIDE SEQUENCE</scope>
    <source>
        <tissue evidence="2">Shoot tissue taken approximately 20 cm above the soil surface</tissue>
    </source>
</reference>
<reference evidence="2" key="2">
    <citation type="journal article" date="2015" name="Data Brief">
        <title>Shoot transcriptome of the giant reed, Arundo donax.</title>
        <authorList>
            <person name="Barrero R.A."/>
            <person name="Guerrero F.D."/>
            <person name="Moolhuijzen P."/>
            <person name="Goolsby J.A."/>
            <person name="Tidwell J."/>
            <person name="Bellgard S.E."/>
            <person name="Bellgard M.I."/>
        </authorList>
    </citation>
    <scope>NUCLEOTIDE SEQUENCE</scope>
    <source>
        <tissue evidence="2">Shoot tissue taken approximately 20 cm above the soil surface</tissue>
    </source>
</reference>
<dbReference type="AlphaFoldDB" id="A0A0A9BBJ6"/>
<accession>A0A0A9BBJ6</accession>
<evidence type="ECO:0000313" key="2">
    <source>
        <dbReference type="EMBL" id="JAD56652.1"/>
    </source>
</evidence>
<protein>
    <submittedName>
        <fullName evidence="2">Uncharacterized protein</fullName>
    </submittedName>
</protein>
<dbReference type="EMBL" id="GBRH01241243">
    <property type="protein sequence ID" value="JAD56652.1"/>
    <property type="molecule type" value="Transcribed_RNA"/>
</dbReference>
<sequence length="29" mass="3161">MDNAVRYWAIPAAAIGISAVVAILYARRK</sequence>
<organism evidence="2">
    <name type="scientific">Arundo donax</name>
    <name type="common">Giant reed</name>
    <name type="synonym">Donax arundinaceus</name>
    <dbReference type="NCBI Taxonomy" id="35708"/>
    <lineage>
        <taxon>Eukaryota</taxon>
        <taxon>Viridiplantae</taxon>
        <taxon>Streptophyta</taxon>
        <taxon>Embryophyta</taxon>
        <taxon>Tracheophyta</taxon>
        <taxon>Spermatophyta</taxon>
        <taxon>Magnoliopsida</taxon>
        <taxon>Liliopsida</taxon>
        <taxon>Poales</taxon>
        <taxon>Poaceae</taxon>
        <taxon>PACMAD clade</taxon>
        <taxon>Arundinoideae</taxon>
        <taxon>Arundineae</taxon>
        <taxon>Arundo</taxon>
    </lineage>
</organism>
<name>A0A0A9BBJ6_ARUDO</name>
<keyword evidence="1" id="KW-0472">Membrane</keyword>
<evidence type="ECO:0000256" key="1">
    <source>
        <dbReference type="SAM" id="Phobius"/>
    </source>
</evidence>
<keyword evidence="1" id="KW-0812">Transmembrane</keyword>
<keyword evidence="1" id="KW-1133">Transmembrane helix</keyword>
<proteinExistence type="predicted"/>
<feature type="transmembrane region" description="Helical" evidence="1">
    <location>
        <begin position="6"/>
        <end position="26"/>
    </location>
</feature>